<keyword evidence="7" id="KW-1185">Reference proteome</keyword>
<proteinExistence type="predicted"/>
<protein>
    <recommendedName>
        <fullName evidence="8">Protein kinase domain-containing protein</fullName>
    </recommendedName>
</protein>
<accession>A0AAD8IV43</accession>
<keyword evidence="3" id="KW-0547">Nucleotide-binding</keyword>
<evidence type="ECO:0000313" key="6">
    <source>
        <dbReference type="EMBL" id="KAK1391769.1"/>
    </source>
</evidence>
<dbReference type="Proteomes" id="UP001237642">
    <property type="component" value="Unassembled WGS sequence"/>
</dbReference>
<reference evidence="6" key="1">
    <citation type="submission" date="2023-02" db="EMBL/GenBank/DDBJ databases">
        <title>Genome of toxic invasive species Heracleum sosnowskyi carries increased number of genes despite the absence of recent whole-genome duplications.</title>
        <authorList>
            <person name="Schelkunov M."/>
            <person name="Shtratnikova V."/>
            <person name="Makarenko M."/>
            <person name="Klepikova A."/>
            <person name="Omelchenko D."/>
            <person name="Novikova G."/>
            <person name="Obukhova E."/>
            <person name="Bogdanov V."/>
            <person name="Penin A."/>
            <person name="Logacheva M."/>
        </authorList>
    </citation>
    <scope>NUCLEOTIDE SEQUENCE</scope>
    <source>
        <strain evidence="6">Hsosn_3</strain>
        <tissue evidence="6">Leaf</tissue>
    </source>
</reference>
<name>A0AAD8IV43_9APIA</name>
<keyword evidence="4" id="KW-0418">Kinase</keyword>
<sequence>MATSTDYHRLISVSNFGILSVGELKEHIVYEIRRDSRKQFHKRIQFLEPQRRPRSTNFFRLSTLAEATNHFAISNKLGQGGLGPVFKGVLQDGQEIAVKCLLETSKQGIN</sequence>
<evidence type="ECO:0000256" key="5">
    <source>
        <dbReference type="ARBA" id="ARBA00022840"/>
    </source>
</evidence>
<dbReference type="InterPro" id="IPR011009">
    <property type="entry name" value="Kinase-like_dom_sf"/>
</dbReference>
<keyword evidence="2" id="KW-0808">Transferase</keyword>
<keyword evidence="1" id="KW-0723">Serine/threonine-protein kinase</keyword>
<reference evidence="6" key="2">
    <citation type="submission" date="2023-05" db="EMBL/GenBank/DDBJ databases">
        <authorList>
            <person name="Schelkunov M.I."/>
        </authorList>
    </citation>
    <scope>NUCLEOTIDE SEQUENCE</scope>
    <source>
        <strain evidence="6">Hsosn_3</strain>
        <tissue evidence="6">Leaf</tissue>
    </source>
</reference>
<organism evidence="6 7">
    <name type="scientific">Heracleum sosnowskyi</name>
    <dbReference type="NCBI Taxonomy" id="360622"/>
    <lineage>
        <taxon>Eukaryota</taxon>
        <taxon>Viridiplantae</taxon>
        <taxon>Streptophyta</taxon>
        <taxon>Embryophyta</taxon>
        <taxon>Tracheophyta</taxon>
        <taxon>Spermatophyta</taxon>
        <taxon>Magnoliopsida</taxon>
        <taxon>eudicotyledons</taxon>
        <taxon>Gunneridae</taxon>
        <taxon>Pentapetalae</taxon>
        <taxon>asterids</taxon>
        <taxon>campanulids</taxon>
        <taxon>Apiales</taxon>
        <taxon>Apiaceae</taxon>
        <taxon>Apioideae</taxon>
        <taxon>apioid superclade</taxon>
        <taxon>Tordylieae</taxon>
        <taxon>Tordyliinae</taxon>
        <taxon>Heracleum</taxon>
    </lineage>
</organism>
<gene>
    <name evidence="6" type="ORF">POM88_010825</name>
</gene>
<dbReference type="Gene3D" id="3.30.200.20">
    <property type="entry name" value="Phosphorylase Kinase, domain 1"/>
    <property type="match status" value="1"/>
</dbReference>
<dbReference type="GO" id="GO:0004674">
    <property type="term" value="F:protein serine/threonine kinase activity"/>
    <property type="evidence" value="ECO:0007669"/>
    <property type="project" value="UniProtKB-KW"/>
</dbReference>
<dbReference type="PANTHER" id="PTHR27002:SF1095">
    <property type="entry name" value="G-TYPE LECTIN S-RECEPTOR-LIKE SERINE_THREONINE-PROTEIN KINASE RKS1"/>
    <property type="match status" value="1"/>
</dbReference>
<evidence type="ECO:0000313" key="7">
    <source>
        <dbReference type="Proteomes" id="UP001237642"/>
    </source>
</evidence>
<keyword evidence="5" id="KW-0067">ATP-binding</keyword>
<evidence type="ECO:0000256" key="1">
    <source>
        <dbReference type="ARBA" id="ARBA00022527"/>
    </source>
</evidence>
<dbReference type="SUPFAM" id="SSF56112">
    <property type="entry name" value="Protein kinase-like (PK-like)"/>
    <property type="match status" value="1"/>
</dbReference>
<evidence type="ECO:0000256" key="2">
    <source>
        <dbReference type="ARBA" id="ARBA00022679"/>
    </source>
</evidence>
<dbReference type="AlphaFoldDB" id="A0AAD8IV43"/>
<comment type="caution">
    <text evidence="6">The sequence shown here is derived from an EMBL/GenBank/DDBJ whole genome shotgun (WGS) entry which is preliminary data.</text>
</comment>
<dbReference type="EMBL" id="JAUIZM010000003">
    <property type="protein sequence ID" value="KAK1391769.1"/>
    <property type="molecule type" value="Genomic_DNA"/>
</dbReference>
<evidence type="ECO:0000256" key="3">
    <source>
        <dbReference type="ARBA" id="ARBA00022741"/>
    </source>
</evidence>
<dbReference type="PANTHER" id="PTHR27002">
    <property type="entry name" value="RECEPTOR-LIKE SERINE/THREONINE-PROTEIN KINASE SD1-8"/>
    <property type="match status" value="1"/>
</dbReference>
<evidence type="ECO:0000256" key="4">
    <source>
        <dbReference type="ARBA" id="ARBA00022777"/>
    </source>
</evidence>
<dbReference type="GO" id="GO:0005524">
    <property type="term" value="F:ATP binding"/>
    <property type="evidence" value="ECO:0007669"/>
    <property type="project" value="UniProtKB-KW"/>
</dbReference>
<evidence type="ECO:0008006" key="8">
    <source>
        <dbReference type="Google" id="ProtNLM"/>
    </source>
</evidence>
<dbReference type="GO" id="GO:0005886">
    <property type="term" value="C:plasma membrane"/>
    <property type="evidence" value="ECO:0007669"/>
    <property type="project" value="TreeGrafter"/>
</dbReference>